<comment type="caution">
    <text evidence="2">The sequence shown here is derived from an EMBL/GenBank/DDBJ whole genome shotgun (WGS) entry which is preliminary data.</text>
</comment>
<evidence type="ECO:0000256" key="1">
    <source>
        <dbReference type="SAM" id="MobiDB-lite"/>
    </source>
</evidence>
<organism evidence="2 3">
    <name type="scientific">Moniliophthora roreri (strain MCA 2997)</name>
    <name type="common">Cocoa frosty pod rot fungus</name>
    <name type="synonym">Crinipellis roreri</name>
    <dbReference type="NCBI Taxonomy" id="1381753"/>
    <lineage>
        <taxon>Eukaryota</taxon>
        <taxon>Fungi</taxon>
        <taxon>Dikarya</taxon>
        <taxon>Basidiomycota</taxon>
        <taxon>Agaricomycotina</taxon>
        <taxon>Agaricomycetes</taxon>
        <taxon>Agaricomycetidae</taxon>
        <taxon>Agaricales</taxon>
        <taxon>Marasmiineae</taxon>
        <taxon>Marasmiaceae</taxon>
        <taxon>Moniliophthora</taxon>
    </lineage>
</organism>
<feature type="region of interest" description="Disordered" evidence="1">
    <location>
        <begin position="79"/>
        <end position="98"/>
    </location>
</feature>
<reference evidence="2 3" key="1">
    <citation type="journal article" date="2014" name="BMC Genomics">
        <title>Genome and secretome analysis of the hemibiotrophic fungal pathogen, Moniliophthora roreri, which causes frosty pod rot disease of cacao: mechanisms of the biotrophic and necrotrophic phases.</title>
        <authorList>
            <person name="Meinhardt L.W."/>
            <person name="Costa G.G.L."/>
            <person name="Thomazella D.P.T."/>
            <person name="Teixeira P.J.P.L."/>
            <person name="Carazzolle M.F."/>
            <person name="Schuster S.C."/>
            <person name="Carlson J.E."/>
            <person name="Guiltinan M.J."/>
            <person name="Mieczkowski P."/>
            <person name="Farmer A."/>
            <person name="Ramaraj T."/>
            <person name="Crozier J."/>
            <person name="Davis R.E."/>
            <person name="Shao J."/>
            <person name="Melnick R.L."/>
            <person name="Pereira G.A.G."/>
            <person name="Bailey B.A."/>
        </authorList>
    </citation>
    <scope>NUCLEOTIDE SEQUENCE [LARGE SCALE GENOMIC DNA]</scope>
    <source>
        <strain evidence="2 3">MCA 2997</strain>
    </source>
</reference>
<gene>
    <name evidence="2" type="ORF">Moror_9599</name>
</gene>
<dbReference type="Proteomes" id="UP000017559">
    <property type="component" value="Unassembled WGS sequence"/>
</dbReference>
<proteinExistence type="predicted"/>
<feature type="region of interest" description="Disordered" evidence="1">
    <location>
        <begin position="1"/>
        <end position="58"/>
    </location>
</feature>
<dbReference type="KEGG" id="mrr:Moror_9599"/>
<protein>
    <submittedName>
        <fullName evidence="2">Uncharacterized protein</fullName>
    </submittedName>
</protein>
<evidence type="ECO:0000313" key="2">
    <source>
        <dbReference type="EMBL" id="ESK91078.1"/>
    </source>
</evidence>
<sequence length="98" mass="10319">MKLSSEEDMEGPEEKEESGGHPPAHGTNTSASSPNTTDSQQWFKAEMSGSQTSSPIILARPPGTELVFKALETQRKGSSGIGMMLVGNASPSGEGRRN</sequence>
<accession>V2WW35</accession>
<keyword evidence="3" id="KW-1185">Reference proteome</keyword>
<dbReference type="EMBL" id="AWSO01000382">
    <property type="protein sequence ID" value="ESK91078.1"/>
    <property type="molecule type" value="Genomic_DNA"/>
</dbReference>
<feature type="compositionally biased region" description="Acidic residues" evidence="1">
    <location>
        <begin position="1"/>
        <end position="16"/>
    </location>
</feature>
<name>V2WW35_MONRO</name>
<evidence type="ECO:0000313" key="3">
    <source>
        <dbReference type="Proteomes" id="UP000017559"/>
    </source>
</evidence>
<dbReference type="HOGENOM" id="CLU_2334102_0_0_1"/>
<dbReference type="AlphaFoldDB" id="V2WW35"/>
<feature type="compositionally biased region" description="Polar residues" evidence="1">
    <location>
        <begin position="26"/>
        <end position="55"/>
    </location>
</feature>